<dbReference type="Gene3D" id="2.160.20.80">
    <property type="entry name" value="E3 ubiquitin-protein ligase SopA"/>
    <property type="match status" value="1"/>
</dbReference>
<dbReference type="Pfam" id="PF13576">
    <property type="entry name" value="Pentapeptide_3"/>
    <property type="match status" value="2"/>
</dbReference>
<feature type="region of interest" description="Disordered" evidence="2">
    <location>
        <begin position="440"/>
        <end position="460"/>
    </location>
</feature>
<protein>
    <recommendedName>
        <fullName evidence="6">Pentapeptide repeat-containing protein</fullName>
    </recommendedName>
</protein>
<dbReference type="EMBL" id="AP025017">
    <property type="protein sequence ID" value="BDA65658.1"/>
    <property type="molecule type" value="Genomic_DNA"/>
</dbReference>
<keyword evidence="5" id="KW-1185">Reference proteome</keyword>
<reference evidence="4 5" key="1">
    <citation type="submission" date="2021-08" db="EMBL/GenBank/DDBJ databases">
        <title>Whole genome sequence of novel Actinomyces species strain MAS-1.</title>
        <authorList>
            <person name="Saito M."/>
            <person name="Kuwahara N."/>
            <person name="Takizawa T."/>
            <person name="Gotouda H."/>
            <person name="Ochiai T."/>
        </authorList>
    </citation>
    <scope>NUCLEOTIDE SEQUENCE [LARGE SCALE GENOMIC DNA]</scope>
    <source>
        <strain evidence="4 5">MAS-1</strain>
    </source>
</reference>
<keyword evidence="3" id="KW-1133">Transmembrane helix</keyword>
<evidence type="ECO:0000313" key="4">
    <source>
        <dbReference type="EMBL" id="BDA65658.1"/>
    </source>
</evidence>
<sequence>MLKIGGTYEQRPSDGRGPGAWPLFFVILVWVVLALLLFTVLGWLWGTGGYLSWGRWLTNWKDVSDGATTSLDLVKVSLTTIGGIGGVGYLVIKYRERASAERAEVAAEREQAEQKLLSAVQQLGSESPQVRIAGVYSLTDVADTYRGDYRQRVVDILCGYLRTKRGEWTPTEDVKDGDGSLSPTRVYVSDDGAVESTILNVMARHLRKRRDATKSHPKGVVQEVRDEQLWCDCSIDLHEVVLTERPNFGGTTFTQEVNFRGATFTRYTDFREVKFTQDVNFLRTIFAKNADFRDSIFLQNANFQAATFHWDANFKRTAFTREADFLRATFKRCAYFHEATFKGYANFHEVKFIQNAGFRLATFTKGATFQKARFVRKAEFRQTTFVQKVKFQHTTFNSACRSVYGKGSFPESVPLISGLPHGARWEHFDEDGNILSLVAEDSPDTAAEDNEPDGGDPIVQ</sequence>
<feature type="transmembrane region" description="Helical" evidence="3">
    <location>
        <begin position="21"/>
        <end position="45"/>
    </location>
</feature>
<evidence type="ECO:0000256" key="1">
    <source>
        <dbReference type="SAM" id="Coils"/>
    </source>
</evidence>
<dbReference type="RefSeq" id="WP_223909223.1">
    <property type="nucleotide sequence ID" value="NZ_AP025017.1"/>
</dbReference>
<gene>
    <name evidence="4" type="ORF">MANAM107_24920</name>
</gene>
<proteinExistence type="predicted"/>
<evidence type="ECO:0000256" key="2">
    <source>
        <dbReference type="SAM" id="MobiDB-lite"/>
    </source>
</evidence>
<organism evidence="4 5">
    <name type="scientific">Actinomyces capricornis</name>
    <dbReference type="NCBI Taxonomy" id="2755559"/>
    <lineage>
        <taxon>Bacteria</taxon>
        <taxon>Bacillati</taxon>
        <taxon>Actinomycetota</taxon>
        <taxon>Actinomycetes</taxon>
        <taxon>Actinomycetales</taxon>
        <taxon>Actinomycetaceae</taxon>
        <taxon>Actinomyces</taxon>
    </lineage>
</organism>
<keyword evidence="1" id="KW-0175">Coiled coil</keyword>
<accession>A0ABN6KBA5</accession>
<evidence type="ECO:0000313" key="5">
    <source>
        <dbReference type="Proteomes" id="UP000824496"/>
    </source>
</evidence>
<evidence type="ECO:0008006" key="6">
    <source>
        <dbReference type="Google" id="ProtNLM"/>
    </source>
</evidence>
<evidence type="ECO:0000256" key="3">
    <source>
        <dbReference type="SAM" id="Phobius"/>
    </source>
</evidence>
<dbReference type="Proteomes" id="UP000824496">
    <property type="component" value="Chromosome"/>
</dbReference>
<keyword evidence="3" id="KW-0812">Transmembrane</keyword>
<feature type="compositionally biased region" description="Acidic residues" evidence="2">
    <location>
        <begin position="441"/>
        <end position="454"/>
    </location>
</feature>
<keyword evidence="3" id="KW-0472">Membrane</keyword>
<name>A0ABN6KBA5_9ACTO</name>
<feature type="coiled-coil region" evidence="1">
    <location>
        <begin position="95"/>
        <end position="122"/>
    </location>
</feature>
<dbReference type="InterPro" id="IPR001646">
    <property type="entry name" value="5peptide_repeat"/>
</dbReference>